<evidence type="ECO:0000313" key="2">
    <source>
        <dbReference type="Proteomes" id="UP001183615"/>
    </source>
</evidence>
<reference evidence="2" key="1">
    <citation type="submission" date="2023-07" db="EMBL/GenBank/DDBJ databases">
        <title>30 novel species of actinomycetes from the DSMZ collection.</title>
        <authorList>
            <person name="Nouioui I."/>
        </authorList>
    </citation>
    <scope>NUCLEOTIDE SEQUENCE [LARGE SCALE GENOMIC DNA]</scope>
    <source>
        <strain evidence="2">DSM 41886</strain>
    </source>
</reference>
<dbReference type="RefSeq" id="WP_311614821.1">
    <property type="nucleotide sequence ID" value="NZ_JAVREV010000001.1"/>
</dbReference>
<accession>A0ABU2RWT2</accession>
<organism evidence="1 2">
    <name type="scientific">Streptomyces johnsoniae</name>
    <dbReference type="NCBI Taxonomy" id="3075532"/>
    <lineage>
        <taxon>Bacteria</taxon>
        <taxon>Bacillati</taxon>
        <taxon>Actinomycetota</taxon>
        <taxon>Actinomycetes</taxon>
        <taxon>Kitasatosporales</taxon>
        <taxon>Streptomycetaceae</taxon>
        <taxon>Streptomyces</taxon>
    </lineage>
</organism>
<name>A0ABU2RWT2_9ACTN</name>
<protein>
    <submittedName>
        <fullName evidence="1">Uncharacterized protein</fullName>
    </submittedName>
</protein>
<dbReference type="Proteomes" id="UP001183615">
    <property type="component" value="Unassembled WGS sequence"/>
</dbReference>
<evidence type="ECO:0000313" key="1">
    <source>
        <dbReference type="EMBL" id="MDT0441222.1"/>
    </source>
</evidence>
<gene>
    <name evidence="1" type="ORF">RM779_01220</name>
</gene>
<sequence>MADAPLPVLLMGLDLERDLSPRQWSGAACVLCRAWLGHRPGERSRVLATVNGHPLRACAPACGRRS</sequence>
<keyword evidence="2" id="KW-1185">Reference proteome</keyword>
<comment type="caution">
    <text evidence="1">The sequence shown here is derived from an EMBL/GenBank/DDBJ whole genome shotgun (WGS) entry which is preliminary data.</text>
</comment>
<proteinExistence type="predicted"/>
<dbReference type="EMBL" id="JAVREV010000001">
    <property type="protein sequence ID" value="MDT0441222.1"/>
    <property type="molecule type" value="Genomic_DNA"/>
</dbReference>